<proteinExistence type="predicted"/>
<dbReference type="Proteomes" id="UP001597296">
    <property type="component" value="Unassembled WGS sequence"/>
</dbReference>
<evidence type="ECO:0000313" key="1">
    <source>
        <dbReference type="EMBL" id="MFD2234788.1"/>
    </source>
</evidence>
<comment type="caution">
    <text evidence="1">The sequence shown here is derived from an EMBL/GenBank/DDBJ whole genome shotgun (WGS) entry which is preliminary data.</text>
</comment>
<accession>A0ABW5CFI2</accession>
<organism evidence="1 2">
    <name type="scientific">Phaeospirillum tilakii</name>
    <dbReference type="NCBI Taxonomy" id="741673"/>
    <lineage>
        <taxon>Bacteria</taxon>
        <taxon>Pseudomonadati</taxon>
        <taxon>Pseudomonadota</taxon>
        <taxon>Alphaproteobacteria</taxon>
        <taxon>Rhodospirillales</taxon>
        <taxon>Rhodospirillaceae</taxon>
        <taxon>Phaeospirillum</taxon>
    </lineage>
</organism>
<dbReference type="RefSeq" id="WP_377317351.1">
    <property type="nucleotide sequence ID" value="NZ_JBHUIY010000028.1"/>
</dbReference>
<sequence>MIAPRRIAAARTADEAADLWQALEDGPLHFAVRWRWGDVPVALSLEEGCLVAHYIDSAGQVTAAPNYELAALCLSAGRLISSAGWRRWAGGLFRAQAIGRGVARRGGHVRHGFASAEAEASTRAAALSGRRRPGSGSAKKSCLSCRRLGPGCAGPAASPENRLCPSAALEAWLPLTPGQGG</sequence>
<protein>
    <submittedName>
        <fullName evidence="1">Uncharacterized protein</fullName>
    </submittedName>
</protein>
<evidence type="ECO:0000313" key="2">
    <source>
        <dbReference type="Proteomes" id="UP001597296"/>
    </source>
</evidence>
<reference evidence="2" key="1">
    <citation type="journal article" date="2019" name="Int. J. Syst. Evol. Microbiol.">
        <title>The Global Catalogue of Microorganisms (GCM) 10K type strain sequencing project: providing services to taxonomists for standard genome sequencing and annotation.</title>
        <authorList>
            <consortium name="The Broad Institute Genomics Platform"/>
            <consortium name="The Broad Institute Genome Sequencing Center for Infectious Disease"/>
            <person name="Wu L."/>
            <person name="Ma J."/>
        </authorList>
    </citation>
    <scope>NUCLEOTIDE SEQUENCE [LARGE SCALE GENOMIC DNA]</scope>
    <source>
        <strain evidence="2">KCTC 15012</strain>
    </source>
</reference>
<dbReference type="EMBL" id="JBHUIY010000028">
    <property type="protein sequence ID" value="MFD2234788.1"/>
    <property type="molecule type" value="Genomic_DNA"/>
</dbReference>
<keyword evidence="2" id="KW-1185">Reference proteome</keyword>
<gene>
    <name evidence="1" type="ORF">ACFSNB_13330</name>
</gene>
<name>A0ABW5CFI2_9PROT</name>